<feature type="signal peptide" evidence="1">
    <location>
        <begin position="1"/>
        <end position="23"/>
    </location>
</feature>
<organism evidence="2 3">
    <name type="scientific">Lentinula aciculospora</name>
    <dbReference type="NCBI Taxonomy" id="153920"/>
    <lineage>
        <taxon>Eukaryota</taxon>
        <taxon>Fungi</taxon>
        <taxon>Dikarya</taxon>
        <taxon>Basidiomycota</taxon>
        <taxon>Agaricomycotina</taxon>
        <taxon>Agaricomycetes</taxon>
        <taxon>Agaricomycetidae</taxon>
        <taxon>Agaricales</taxon>
        <taxon>Marasmiineae</taxon>
        <taxon>Omphalotaceae</taxon>
        <taxon>Lentinula</taxon>
    </lineage>
</organism>
<dbReference type="Proteomes" id="UP001150266">
    <property type="component" value="Unassembled WGS sequence"/>
</dbReference>
<accession>A0A9W9A0Z1</accession>
<evidence type="ECO:0000313" key="3">
    <source>
        <dbReference type="Proteomes" id="UP001150266"/>
    </source>
</evidence>
<comment type="caution">
    <text evidence="2">The sequence shown here is derived from an EMBL/GenBank/DDBJ whole genome shotgun (WGS) entry which is preliminary data.</text>
</comment>
<evidence type="ECO:0000313" key="2">
    <source>
        <dbReference type="EMBL" id="KAJ4470798.1"/>
    </source>
</evidence>
<sequence>MLLLPHIFSLLLVDALLSISVSARPLVTQTHHQLGGRETDEVKLKLAVRKPDGTFRVWGKWSNKPLKADDVLVFFFHDIVGFQVDTSYDALGQPQLTVTDVECPRRASNRLDTRLFGKLGMLPVSAKELPSGTELVAAPNSKLDKTSLEERFGNPQKLLQDVKVKLVSRGEDNSVLDEELIVEDAVDYFSLIMISLRYEDGRGPDGRVLPELGNTHPRWPILYRDMKQLQGKKSNEYLMELLQGTHYRP</sequence>
<protein>
    <submittedName>
        <fullName evidence="2">Uncharacterized protein</fullName>
    </submittedName>
</protein>
<proteinExistence type="predicted"/>
<dbReference type="OrthoDB" id="10334457at2759"/>
<reference evidence="2" key="1">
    <citation type="submission" date="2022-08" db="EMBL/GenBank/DDBJ databases">
        <title>A Global Phylogenomic Analysis of the Shiitake Genus Lentinula.</title>
        <authorList>
            <consortium name="DOE Joint Genome Institute"/>
            <person name="Sierra-Patev S."/>
            <person name="Min B."/>
            <person name="Naranjo-Ortiz M."/>
            <person name="Looney B."/>
            <person name="Konkel Z."/>
            <person name="Slot J.C."/>
            <person name="Sakamoto Y."/>
            <person name="Steenwyk J.L."/>
            <person name="Rokas A."/>
            <person name="Carro J."/>
            <person name="Camarero S."/>
            <person name="Ferreira P."/>
            <person name="Molpeceres G."/>
            <person name="Ruiz-Duenas F.J."/>
            <person name="Serrano A."/>
            <person name="Henrissat B."/>
            <person name="Drula E."/>
            <person name="Hughes K.W."/>
            <person name="Mata J.L."/>
            <person name="Ishikawa N.K."/>
            <person name="Vargas-Isla R."/>
            <person name="Ushijima S."/>
            <person name="Smith C.A."/>
            <person name="Ahrendt S."/>
            <person name="Andreopoulos W."/>
            <person name="He G."/>
            <person name="Labutti K."/>
            <person name="Lipzen A."/>
            <person name="Ng V."/>
            <person name="Riley R."/>
            <person name="Sandor L."/>
            <person name="Barry K."/>
            <person name="Martinez A.T."/>
            <person name="Xiao Y."/>
            <person name="Gibbons J.G."/>
            <person name="Terashima K."/>
            <person name="Grigoriev I.V."/>
            <person name="Hibbett D.S."/>
        </authorList>
    </citation>
    <scope>NUCLEOTIDE SEQUENCE</scope>
    <source>
        <strain evidence="2">JLM2183</strain>
    </source>
</reference>
<dbReference type="AlphaFoldDB" id="A0A9W9A0Z1"/>
<feature type="chain" id="PRO_5040812723" evidence="1">
    <location>
        <begin position="24"/>
        <end position="249"/>
    </location>
</feature>
<keyword evidence="3" id="KW-1185">Reference proteome</keyword>
<name>A0A9W9A0Z1_9AGAR</name>
<dbReference type="EMBL" id="JAOTPV010000024">
    <property type="protein sequence ID" value="KAJ4470798.1"/>
    <property type="molecule type" value="Genomic_DNA"/>
</dbReference>
<evidence type="ECO:0000256" key="1">
    <source>
        <dbReference type="SAM" id="SignalP"/>
    </source>
</evidence>
<gene>
    <name evidence="2" type="ORF">J3R30DRAFT_3710695</name>
</gene>
<keyword evidence="1" id="KW-0732">Signal</keyword>